<evidence type="ECO:0000313" key="5">
    <source>
        <dbReference type="EMBL" id="AFL97757.1"/>
    </source>
</evidence>
<dbReference type="InterPro" id="IPR016039">
    <property type="entry name" value="Thiolase-like"/>
</dbReference>
<evidence type="ECO:0000259" key="4">
    <source>
        <dbReference type="PROSITE" id="PS52004"/>
    </source>
</evidence>
<evidence type="ECO:0000256" key="2">
    <source>
        <dbReference type="ARBA" id="ARBA00022679"/>
    </source>
</evidence>
<dbReference type="SUPFAM" id="SSF53901">
    <property type="entry name" value="Thiolase-like"/>
    <property type="match status" value="1"/>
</dbReference>
<dbReference type="PANTHER" id="PTHR11712:SF336">
    <property type="entry name" value="3-OXOACYL-[ACYL-CARRIER-PROTEIN] SYNTHASE, MITOCHONDRIAL"/>
    <property type="match status" value="1"/>
</dbReference>
<dbReference type="InterPro" id="IPR020841">
    <property type="entry name" value="PKS_Beta-ketoAc_synthase_dom"/>
</dbReference>
<dbReference type="eggNOG" id="COG0304">
    <property type="taxonomic scope" value="Bacteria"/>
</dbReference>
<keyword evidence="2 3" id="KW-0808">Transferase</keyword>
<evidence type="ECO:0000313" key="6">
    <source>
        <dbReference type="Proteomes" id="UP000006051"/>
    </source>
</evidence>
<protein>
    <submittedName>
        <fullName evidence="5">3-oxoacyl-(Acyl-carrier-protein) synthase</fullName>
    </submittedName>
</protein>
<dbReference type="InterPro" id="IPR014030">
    <property type="entry name" value="Ketoacyl_synth_N"/>
</dbReference>
<dbReference type="RefSeq" id="WP_014791308.1">
    <property type="nucleotide sequence ID" value="NC_018016.1"/>
</dbReference>
<dbReference type="GeneID" id="97258234"/>
<dbReference type="SMART" id="SM00825">
    <property type="entry name" value="PKS_KS"/>
    <property type="match status" value="1"/>
</dbReference>
<dbReference type="InterPro" id="IPR014031">
    <property type="entry name" value="Ketoacyl_synth_C"/>
</dbReference>
<keyword evidence="6" id="KW-1185">Reference proteome</keyword>
<dbReference type="EMBL" id="CP003283">
    <property type="protein sequence ID" value="AFL97757.1"/>
    <property type="molecule type" value="Genomic_DNA"/>
</dbReference>
<feature type="domain" description="Ketosynthase family 3 (KS3)" evidence="4">
    <location>
        <begin position="1"/>
        <end position="376"/>
    </location>
</feature>
<comment type="similarity">
    <text evidence="1 3">Belongs to the thiolase-like superfamily. Beta-ketoacyl-ACP synthases family.</text>
</comment>
<name>I4A1C3_ORNRL</name>
<reference evidence="5 6" key="1">
    <citation type="submission" date="2012-06" db="EMBL/GenBank/DDBJ databases">
        <title>The complete genome of Ornithobacterium rhinotracheale DSM 15997.</title>
        <authorList>
            <consortium name="US DOE Joint Genome Institute (JGI-PGF)"/>
            <person name="Lucas S."/>
            <person name="Copeland A."/>
            <person name="Lapidus A."/>
            <person name="Goodwin L."/>
            <person name="Pitluck S."/>
            <person name="Peters L."/>
            <person name="Mikhailova N."/>
            <person name="Teshima H."/>
            <person name="Kyrpides N."/>
            <person name="Mavromatis K."/>
            <person name="Pagani I."/>
            <person name="Ivanova N."/>
            <person name="Ovchinnikova G."/>
            <person name="Zeytun A."/>
            <person name="Detter J.C."/>
            <person name="Han C."/>
            <person name="Land M."/>
            <person name="Hauser L."/>
            <person name="Markowitz V."/>
            <person name="Cheng J.-F."/>
            <person name="Hugenholtz P."/>
            <person name="Woyke T."/>
            <person name="Wu D."/>
            <person name="Lang E."/>
            <person name="Kopitz M."/>
            <person name="Brambilla E."/>
            <person name="Klenk H.-P."/>
            <person name="Eisen J.A."/>
        </authorList>
    </citation>
    <scope>NUCLEOTIDE SEQUENCE [LARGE SCALE GENOMIC DNA]</scope>
    <source>
        <strain evidence="6">ATCC 51463 / DSM 15997 / CCUG 23171 / LMG 9086</strain>
    </source>
</reference>
<proteinExistence type="inferred from homology"/>
<accession>I4A1C3</accession>
<dbReference type="GO" id="GO:0005829">
    <property type="term" value="C:cytosol"/>
    <property type="evidence" value="ECO:0007669"/>
    <property type="project" value="TreeGrafter"/>
</dbReference>
<dbReference type="GO" id="GO:0004315">
    <property type="term" value="F:3-oxoacyl-[acyl-carrier-protein] synthase activity"/>
    <property type="evidence" value="ECO:0007669"/>
    <property type="project" value="TreeGrafter"/>
</dbReference>
<dbReference type="PANTHER" id="PTHR11712">
    <property type="entry name" value="POLYKETIDE SYNTHASE-RELATED"/>
    <property type="match status" value="1"/>
</dbReference>
<dbReference type="KEGG" id="orh:Ornrh_1599"/>
<evidence type="ECO:0000256" key="1">
    <source>
        <dbReference type="ARBA" id="ARBA00008467"/>
    </source>
</evidence>
<dbReference type="GeneID" id="71569677"/>
<sequence length="376" mass="40909">MNSKIIVTQYAQASCLNDLSEPKSGLAKHLIGKETAWGGKLTPKMEEKLQQLLAQNPNYQKLDRTVHLALLCARAFNFNPEDQNLKIGVNIGSSRGATHKLESEFEAFFNQENIDILTSPTTSLGNISSWVGQDLGLHGIQFSHSMTCSTSLLSVANAVAWLRANMTDKMLAGGAEAPLTPFTIAQSKALRIYSREKEIPCLAGDLNKSQNTMVLGEGAGLLLLEKETEQNKNQKIVEIAGIGYTSEPLASATSISAQATHFQASMREAIRDLDEPVDVVITHTPGTRKGDQAEYEAVKAVFGKELPLITNNKWKIGHTFGAAGVLSLIYGIEMIKNQDFYALPWDTNNAKKRPIKNVLINAAGFGGNAVSVLIKR</sequence>
<dbReference type="STRING" id="867902.Ornrh_1599"/>
<dbReference type="Pfam" id="PF00109">
    <property type="entry name" value="ketoacyl-synt"/>
    <property type="match status" value="1"/>
</dbReference>
<dbReference type="InterPro" id="IPR000794">
    <property type="entry name" value="Beta-ketoacyl_synthase"/>
</dbReference>
<gene>
    <name evidence="5" type="ordered locus">Ornrh_1599</name>
</gene>
<dbReference type="Proteomes" id="UP000006051">
    <property type="component" value="Chromosome"/>
</dbReference>
<dbReference type="GO" id="GO:0006633">
    <property type="term" value="P:fatty acid biosynthetic process"/>
    <property type="evidence" value="ECO:0007669"/>
    <property type="project" value="TreeGrafter"/>
</dbReference>
<organism evidence="5 6">
    <name type="scientific">Ornithobacterium rhinotracheale (strain ATCC 51463 / DSM 15997 / CCUG 23171 / CIP 104009 / LMG 9086)</name>
    <dbReference type="NCBI Taxonomy" id="867902"/>
    <lineage>
        <taxon>Bacteria</taxon>
        <taxon>Pseudomonadati</taxon>
        <taxon>Bacteroidota</taxon>
        <taxon>Flavobacteriia</taxon>
        <taxon>Flavobacteriales</taxon>
        <taxon>Weeksellaceae</taxon>
        <taxon>Ornithobacterium</taxon>
    </lineage>
</organism>
<dbReference type="PATRIC" id="fig|867902.3.peg.1553"/>
<evidence type="ECO:0000256" key="3">
    <source>
        <dbReference type="RuleBase" id="RU003694"/>
    </source>
</evidence>
<dbReference type="AlphaFoldDB" id="I4A1C3"/>
<dbReference type="HOGENOM" id="CLU_715488_0_0_10"/>
<dbReference type="PROSITE" id="PS52004">
    <property type="entry name" value="KS3_2"/>
    <property type="match status" value="1"/>
</dbReference>
<dbReference type="Pfam" id="PF02801">
    <property type="entry name" value="Ketoacyl-synt_C"/>
    <property type="match status" value="1"/>
</dbReference>
<dbReference type="Gene3D" id="3.40.47.10">
    <property type="match status" value="1"/>
</dbReference>